<gene>
    <name evidence="9" type="ORF">ACFP81_08130</name>
</gene>
<evidence type="ECO:0000256" key="4">
    <source>
        <dbReference type="ARBA" id="ARBA00022475"/>
    </source>
</evidence>
<evidence type="ECO:0000313" key="9">
    <source>
        <dbReference type="EMBL" id="MFC6591974.1"/>
    </source>
</evidence>
<keyword evidence="6 8" id="KW-1133">Transmembrane helix</keyword>
<accession>A0ABW1YCM5</accession>
<dbReference type="InterPro" id="IPR037294">
    <property type="entry name" value="ABC_BtuC-like"/>
</dbReference>
<reference evidence="10" key="1">
    <citation type="journal article" date="2019" name="Int. J. Syst. Evol. Microbiol.">
        <title>The Global Catalogue of Microorganisms (GCM) 10K type strain sequencing project: providing services to taxonomists for standard genome sequencing and annotation.</title>
        <authorList>
            <consortium name="The Broad Institute Genomics Platform"/>
            <consortium name="The Broad Institute Genome Sequencing Center for Infectious Disease"/>
            <person name="Wu L."/>
            <person name="Ma J."/>
        </authorList>
    </citation>
    <scope>NUCLEOTIDE SEQUENCE [LARGE SCALE GENOMIC DNA]</scope>
    <source>
        <strain evidence="10">CGMCC 1.15772</strain>
    </source>
</reference>
<proteinExistence type="inferred from homology"/>
<evidence type="ECO:0000256" key="8">
    <source>
        <dbReference type="SAM" id="Phobius"/>
    </source>
</evidence>
<feature type="transmembrane region" description="Helical" evidence="8">
    <location>
        <begin position="278"/>
        <end position="299"/>
    </location>
</feature>
<feature type="transmembrane region" description="Helical" evidence="8">
    <location>
        <begin position="239"/>
        <end position="266"/>
    </location>
</feature>
<evidence type="ECO:0000256" key="1">
    <source>
        <dbReference type="ARBA" id="ARBA00004651"/>
    </source>
</evidence>
<evidence type="ECO:0000256" key="5">
    <source>
        <dbReference type="ARBA" id="ARBA00022692"/>
    </source>
</evidence>
<evidence type="ECO:0000256" key="7">
    <source>
        <dbReference type="ARBA" id="ARBA00023136"/>
    </source>
</evidence>
<keyword evidence="7 8" id="KW-0472">Membrane</keyword>
<feature type="transmembrane region" description="Helical" evidence="8">
    <location>
        <begin position="120"/>
        <end position="139"/>
    </location>
</feature>
<name>A0ABW1YCM5_9DEIO</name>
<comment type="caution">
    <text evidence="9">The sequence shown here is derived from an EMBL/GenBank/DDBJ whole genome shotgun (WGS) entry which is preliminary data.</text>
</comment>
<dbReference type="Proteomes" id="UP001596297">
    <property type="component" value="Unassembled WGS sequence"/>
</dbReference>
<keyword evidence="5 8" id="KW-0812">Transmembrane</keyword>
<keyword evidence="4" id="KW-1003">Cell membrane</keyword>
<feature type="transmembrane region" description="Helical" evidence="8">
    <location>
        <begin position="67"/>
        <end position="84"/>
    </location>
</feature>
<evidence type="ECO:0000256" key="2">
    <source>
        <dbReference type="ARBA" id="ARBA00007935"/>
    </source>
</evidence>
<dbReference type="SUPFAM" id="SSF81345">
    <property type="entry name" value="ABC transporter involved in vitamin B12 uptake, BtuC"/>
    <property type="match status" value="1"/>
</dbReference>
<evidence type="ECO:0000256" key="6">
    <source>
        <dbReference type="ARBA" id="ARBA00022989"/>
    </source>
</evidence>
<dbReference type="Gene3D" id="1.10.3470.10">
    <property type="entry name" value="ABC transporter involved in vitamin B12 uptake, BtuC"/>
    <property type="match status" value="1"/>
</dbReference>
<evidence type="ECO:0000313" key="10">
    <source>
        <dbReference type="Proteomes" id="UP001596297"/>
    </source>
</evidence>
<evidence type="ECO:0000256" key="3">
    <source>
        <dbReference type="ARBA" id="ARBA00022448"/>
    </source>
</evidence>
<dbReference type="EMBL" id="JBHSWD010000001">
    <property type="protein sequence ID" value="MFC6591974.1"/>
    <property type="molecule type" value="Genomic_DNA"/>
</dbReference>
<feature type="transmembrane region" description="Helical" evidence="8">
    <location>
        <begin position="151"/>
        <end position="171"/>
    </location>
</feature>
<feature type="transmembrane region" description="Helical" evidence="8">
    <location>
        <begin position="96"/>
        <end position="114"/>
    </location>
</feature>
<feature type="transmembrane region" description="Helical" evidence="8">
    <location>
        <begin position="191"/>
        <end position="213"/>
    </location>
</feature>
<keyword evidence="3" id="KW-0813">Transport</keyword>
<dbReference type="PANTHER" id="PTHR30472:SF25">
    <property type="entry name" value="ABC TRANSPORTER PERMEASE PROTEIN MJ0876-RELATED"/>
    <property type="match status" value="1"/>
</dbReference>
<keyword evidence="10" id="KW-1185">Reference proteome</keyword>
<organism evidence="9 10">
    <name type="scientific">Deinococcus lacus</name>
    <dbReference type="NCBI Taxonomy" id="392561"/>
    <lineage>
        <taxon>Bacteria</taxon>
        <taxon>Thermotogati</taxon>
        <taxon>Deinococcota</taxon>
        <taxon>Deinococci</taxon>
        <taxon>Deinococcales</taxon>
        <taxon>Deinococcaceae</taxon>
        <taxon>Deinococcus</taxon>
    </lineage>
</organism>
<dbReference type="RefSeq" id="WP_380082989.1">
    <property type="nucleotide sequence ID" value="NZ_JBHSWD010000001.1"/>
</dbReference>
<dbReference type="CDD" id="cd06550">
    <property type="entry name" value="TM_ABC_iron-siderophores_like"/>
    <property type="match status" value="1"/>
</dbReference>
<dbReference type="Pfam" id="PF01032">
    <property type="entry name" value="FecCD"/>
    <property type="match status" value="1"/>
</dbReference>
<comment type="subcellular location">
    <subcellularLocation>
        <location evidence="1">Cell membrane</location>
        <topology evidence="1">Multi-pass membrane protein</topology>
    </subcellularLocation>
</comment>
<dbReference type="PANTHER" id="PTHR30472">
    <property type="entry name" value="FERRIC ENTEROBACTIN TRANSPORT SYSTEM PERMEASE PROTEIN"/>
    <property type="match status" value="1"/>
</dbReference>
<protein>
    <submittedName>
        <fullName evidence="9">FecCD family ABC transporter permease</fullName>
    </submittedName>
</protein>
<sequence>MTPARAAAALPLGATLVLALVAAGLLAIGVGSVALSPAEVAGALGRGLTGQPAEADAIVWELRLPRLLMALVVGAALGVSGAALQSVFRNPLADPYLLGVASGAGTGATLALTLGLAVGWVPLAALGGALAAAALTLALGRAGWRLPPTRLLLAGVVVSSLLGAVTTYLLLRGEDRARQVLAYTLGDLSFSGWGELSAVLPYAALGTGALLFLSRELDVLQLGDEVAQSLGQPVARVRLGAVVAASMATAGAVAYVGTIGFVGLVVPHLVRLLCGQRALPLLALSALGGPCCWCWLTCWPVPPR</sequence>
<comment type="similarity">
    <text evidence="2">Belongs to the binding-protein-dependent transport system permease family. FecCD subfamily.</text>
</comment>
<dbReference type="InterPro" id="IPR000522">
    <property type="entry name" value="ABC_transptr_permease_BtuC"/>
</dbReference>